<comment type="caution">
    <text evidence="7">The sequence shown here is derived from an EMBL/GenBank/DDBJ whole genome shotgun (WGS) entry which is preliminary data.</text>
</comment>
<dbReference type="OrthoDB" id="5493802at2"/>
<dbReference type="PIRSF" id="PIRSF000343">
    <property type="entry name" value="Haem_Oase"/>
    <property type="match status" value="1"/>
</dbReference>
<evidence type="ECO:0000256" key="1">
    <source>
        <dbReference type="ARBA" id="ARBA00022617"/>
    </source>
</evidence>
<evidence type="ECO:0000256" key="2">
    <source>
        <dbReference type="ARBA" id="ARBA00022723"/>
    </source>
</evidence>
<protein>
    <submittedName>
        <fullName evidence="7">Heme oxygenase</fullName>
    </submittedName>
</protein>
<feature type="binding site" evidence="4">
    <location>
        <position position="123"/>
    </location>
    <ligand>
        <name>heme b</name>
        <dbReference type="ChEBI" id="CHEBI:60344"/>
    </ligand>
</feature>
<dbReference type="EMBL" id="PDJC01000001">
    <property type="protein sequence ID" value="PFG17428.1"/>
    <property type="molecule type" value="Genomic_DNA"/>
</dbReference>
<evidence type="ECO:0000256" key="3">
    <source>
        <dbReference type="ARBA" id="ARBA00023004"/>
    </source>
</evidence>
<dbReference type="GO" id="GO:0046872">
    <property type="term" value="F:metal ion binding"/>
    <property type="evidence" value="ECO:0007669"/>
    <property type="project" value="UniProtKB-KW"/>
</dbReference>
<dbReference type="Proteomes" id="UP000226079">
    <property type="component" value="Unassembled WGS sequence"/>
</dbReference>
<dbReference type="PRINTS" id="PR00088">
    <property type="entry name" value="HAEMOXYGNASE"/>
</dbReference>
<name>A0A2A9CSS7_9ACTN</name>
<dbReference type="GO" id="GO:0042167">
    <property type="term" value="P:heme catabolic process"/>
    <property type="evidence" value="ECO:0007669"/>
    <property type="project" value="TreeGrafter"/>
</dbReference>
<keyword evidence="8" id="KW-1185">Reference proteome</keyword>
<dbReference type="InterPro" id="IPR002051">
    <property type="entry name" value="Haem_Oase"/>
</dbReference>
<dbReference type="GO" id="GO:0006979">
    <property type="term" value="P:response to oxidative stress"/>
    <property type="evidence" value="ECO:0007669"/>
    <property type="project" value="TreeGrafter"/>
</dbReference>
<dbReference type="Pfam" id="PF01126">
    <property type="entry name" value="Heme_oxygenase"/>
    <property type="match status" value="1"/>
</dbReference>
<organism evidence="7 8">
    <name type="scientific">Propionicimonas paludicola</name>
    <dbReference type="NCBI Taxonomy" id="185243"/>
    <lineage>
        <taxon>Bacteria</taxon>
        <taxon>Bacillati</taxon>
        <taxon>Actinomycetota</taxon>
        <taxon>Actinomycetes</taxon>
        <taxon>Propionibacteriales</taxon>
        <taxon>Nocardioidaceae</taxon>
        <taxon>Propionicimonas</taxon>
    </lineage>
</organism>
<feature type="binding site" evidence="4">
    <location>
        <position position="14"/>
    </location>
    <ligand>
        <name>heme b</name>
        <dbReference type="ChEBI" id="CHEBI:60344"/>
    </ligand>
</feature>
<feature type="binding site" evidence="4">
    <location>
        <position position="171"/>
    </location>
    <ligand>
        <name>heme b</name>
        <dbReference type="ChEBI" id="CHEBI:60344"/>
    </ligand>
</feature>
<dbReference type="AlphaFoldDB" id="A0A2A9CSS7"/>
<sequence>MTAVTSMTLSEQLRSGSAAEHRRAESSSFMAALAEGRVNAAGYAAYLGRLLPVYLQLEEVGAQLNTDERVRQLFDVALLRSSAIADDLHHWGGVAIDSPAVRAYAERIHQTLADPVCYLAHHYTRYLGDLSGGQVIGRVLERVFQLSDGQGTAFYRFPQIEKVKPYKDGYRSRLDALALTEDEQARAVDEVRVAFALNQGLFDELTAELPTYLTHTA</sequence>
<dbReference type="SUPFAM" id="SSF48613">
    <property type="entry name" value="Heme oxygenase-like"/>
    <property type="match status" value="1"/>
</dbReference>
<feature type="region of interest" description="Disordered" evidence="6">
    <location>
        <begin position="1"/>
        <end position="21"/>
    </location>
</feature>
<dbReference type="RefSeq" id="WP_098460857.1">
    <property type="nucleotide sequence ID" value="NZ_PDJC01000001.1"/>
</dbReference>
<evidence type="ECO:0000256" key="6">
    <source>
        <dbReference type="SAM" id="MobiDB-lite"/>
    </source>
</evidence>
<evidence type="ECO:0000256" key="5">
    <source>
        <dbReference type="PIRSR" id="PIRSR000343-2"/>
    </source>
</evidence>
<keyword evidence="1 4" id="KW-0349">Heme</keyword>
<evidence type="ECO:0000313" key="8">
    <source>
        <dbReference type="Proteomes" id="UP000226079"/>
    </source>
</evidence>
<dbReference type="CDD" id="cd19165">
    <property type="entry name" value="HemeO"/>
    <property type="match status" value="1"/>
</dbReference>
<evidence type="ECO:0000313" key="7">
    <source>
        <dbReference type="EMBL" id="PFG17428.1"/>
    </source>
</evidence>
<keyword evidence="3 5" id="KW-0408">Iron</keyword>
<dbReference type="GO" id="GO:0020037">
    <property type="term" value="F:heme binding"/>
    <property type="evidence" value="ECO:0007669"/>
    <property type="project" value="TreeGrafter"/>
</dbReference>
<reference evidence="7 8" key="1">
    <citation type="submission" date="2017-10" db="EMBL/GenBank/DDBJ databases">
        <title>Sequencing the genomes of 1000 actinobacteria strains.</title>
        <authorList>
            <person name="Klenk H.-P."/>
        </authorList>
    </citation>
    <scope>NUCLEOTIDE SEQUENCE [LARGE SCALE GENOMIC DNA]</scope>
    <source>
        <strain evidence="7 8">DSM 15597</strain>
    </source>
</reference>
<dbReference type="GO" id="GO:0006788">
    <property type="term" value="P:heme oxidation"/>
    <property type="evidence" value="ECO:0007669"/>
    <property type="project" value="InterPro"/>
</dbReference>
<feature type="compositionally biased region" description="Polar residues" evidence="6">
    <location>
        <begin position="1"/>
        <end position="13"/>
    </location>
</feature>
<dbReference type="InterPro" id="IPR016084">
    <property type="entry name" value="Haem_Oase-like_multi-hlx"/>
</dbReference>
<dbReference type="Gene3D" id="1.20.910.10">
    <property type="entry name" value="Heme oxygenase-like"/>
    <property type="match status" value="1"/>
</dbReference>
<feature type="binding site" description="axial binding residue" evidence="5">
    <location>
        <position position="21"/>
    </location>
    <ligand>
        <name>heme b</name>
        <dbReference type="ChEBI" id="CHEBI:60344"/>
    </ligand>
    <ligandPart>
        <name>Fe</name>
        <dbReference type="ChEBI" id="CHEBI:18248"/>
    </ligandPart>
</feature>
<accession>A0A2A9CSS7</accession>
<gene>
    <name evidence="7" type="ORF">ATK74_1998</name>
</gene>
<dbReference type="PANTHER" id="PTHR10720">
    <property type="entry name" value="HEME OXYGENASE"/>
    <property type="match status" value="1"/>
</dbReference>
<dbReference type="GO" id="GO:0004392">
    <property type="term" value="F:heme oxygenase (decyclizing) activity"/>
    <property type="evidence" value="ECO:0007669"/>
    <property type="project" value="InterPro"/>
</dbReference>
<evidence type="ECO:0000256" key="4">
    <source>
        <dbReference type="PIRSR" id="PIRSR000343-1"/>
    </source>
</evidence>
<keyword evidence="2 5" id="KW-0479">Metal-binding</keyword>
<dbReference type="PANTHER" id="PTHR10720:SF0">
    <property type="entry name" value="HEME OXYGENASE"/>
    <property type="match status" value="1"/>
</dbReference>
<proteinExistence type="predicted"/>
<dbReference type="InterPro" id="IPR016053">
    <property type="entry name" value="Haem_Oase-like"/>
</dbReference>